<name>A0A0F9LI17_9ZZZZ</name>
<reference evidence="1" key="1">
    <citation type="journal article" date="2015" name="Nature">
        <title>Complex archaea that bridge the gap between prokaryotes and eukaryotes.</title>
        <authorList>
            <person name="Spang A."/>
            <person name="Saw J.H."/>
            <person name="Jorgensen S.L."/>
            <person name="Zaremba-Niedzwiedzka K."/>
            <person name="Martijn J."/>
            <person name="Lind A.E."/>
            <person name="van Eijk R."/>
            <person name="Schleper C."/>
            <person name="Guy L."/>
            <person name="Ettema T.J."/>
        </authorList>
    </citation>
    <scope>NUCLEOTIDE SEQUENCE</scope>
</reference>
<comment type="caution">
    <text evidence="1">The sequence shown here is derived from an EMBL/GenBank/DDBJ whole genome shotgun (WGS) entry which is preliminary data.</text>
</comment>
<proteinExistence type="predicted"/>
<protein>
    <submittedName>
        <fullName evidence="1">Uncharacterized protein</fullName>
    </submittedName>
</protein>
<dbReference type="AlphaFoldDB" id="A0A0F9LI17"/>
<evidence type="ECO:0000313" key="1">
    <source>
        <dbReference type="EMBL" id="KKM93068.1"/>
    </source>
</evidence>
<organism evidence="1">
    <name type="scientific">marine sediment metagenome</name>
    <dbReference type="NCBI Taxonomy" id="412755"/>
    <lineage>
        <taxon>unclassified sequences</taxon>
        <taxon>metagenomes</taxon>
        <taxon>ecological metagenomes</taxon>
    </lineage>
</organism>
<accession>A0A0F9LI17</accession>
<feature type="non-terminal residue" evidence="1">
    <location>
        <position position="29"/>
    </location>
</feature>
<sequence length="29" mass="3355">MDLDTMTKSRLEVALAERVEGLRQRHPVC</sequence>
<dbReference type="EMBL" id="LAZR01006314">
    <property type="protein sequence ID" value="KKM93068.1"/>
    <property type="molecule type" value="Genomic_DNA"/>
</dbReference>
<gene>
    <name evidence="1" type="ORF">LCGC14_1212040</name>
</gene>